<sequence length="200" mass="21885">MRVLDTSAGRGNEELLMCAAQSGGDVELVLRARTGKALSVCAGNGGPELSQTEACVLWSSAKGCQVGRWSMESPAVLKCGEELRSPDGHYYLTPQMDGNVVFYDDTTWNKNPSEATRWFKWATRTDKKGTGAKLELRADGELIATNDRNEALWKASGYTPMAGYKYELVVGDGKTLILYRLARGGGAKEEVWRAKPMIIL</sequence>
<dbReference type="PROSITE" id="PS50927">
    <property type="entry name" value="BULB_LECTIN"/>
    <property type="match status" value="1"/>
</dbReference>
<dbReference type="OrthoDB" id="545294at2759"/>
<dbReference type="Gene3D" id="2.90.10.10">
    <property type="entry name" value="Bulb-type lectin domain"/>
    <property type="match status" value="1"/>
</dbReference>
<proteinExistence type="predicted"/>
<accession>A0A139AKG2</accession>
<organism evidence="2 3">
    <name type="scientific">Gonapodya prolifera (strain JEL478)</name>
    <name type="common">Monoblepharis prolifera</name>
    <dbReference type="NCBI Taxonomy" id="1344416"/>
    <lineage>
        <taxon>Eukaryota</taxon>
        <taxon>Fungi</taxon>
        <taxon>Fungi incertae sedis</taxon>
        <taxon>Chytridiomycota</taxon>
        <taxon>Chytridiomycota incertae sedis</taxon>
        <taxon>Monoblepharidomycetes</taxon>
        <taxon>Monoblepharidales</taxon>
        <taxon>Gonapodyaceae</taxon>
        <taxon>Gonapodya</taxon>
    </lineage>
</organism>
<feature type="domain" description="Bulb-type lectin" evidence="1">
    <location>
        <begin position="68"/>
        <end position="190"/>
    </location>
</feature>
<name>A0A139AKG2_GONPJ</name>
<evidence type="ECO:0000259" key="1">
    <source>
        <dbReference type="PROSITE" id="PS50927"/>
    </source>
</evidence>
<keyword evidence="3" id="KW-1185">Reference proteome</keyword>
<dbReference type="InterPro" id="IPR001480">
    <property type="entry name" value="Bulb-type_lectin_dom"/>
</dbReference>
<gene>
    <name evidence="2" type="ORF">M427DRAFT_144479</name>
</gene>
<dbReference type="AlphaFoldDB" id="A0A139AKG2"/>
<reference evidence="2 3" key="1">
    <citation type="journal article" date="2015" name="Genome Biol. Evol.">
        <title>Phylogenomic analyses indicate that early fungi evolved digesting cell walls of algal ancestors of land plants.</title>
        <authorList>
            <person name="Chang Y."/>
            <person name="Wang S."/>
            <person name="Sekimoto S."/>
            <person name="Aerts A.L."/>
            <person name="Choi C."/>
            <person name="Clum A."/>
            <person name="LaButti K.M."/>
            <person name="Lindquist E.A."/>
            <person name="Yee Ngan C."/>
            <person name="Ohm R.A."/>
            <person name="Salamov A.A."/>
            <person name="Grigoriev I.V."/>
            <person name="Spatafora J.W."/>
            <person name="Berbee M.L."/>
        </authorList>
    </citation>
    <scope>NUCLEOTIDE SEQUENCE [LARGE SCALE GENOMIC DNA]</scope>
    <source>
        <strain evidence="2 3">JEL478</strain>
    </source>
</reference>
<dbReference type="SUPFAM" id="SSF51110">
    <property type="entry name" value="alpha-D-mannose-specific plant lectins"/>
    <property type="match status" value="1"/>
</dbReference>
<evidence type="ECO:0000313" key="2">
    <source>
        <dbReference type="EMBL" id="KXS17259.1"/>
    </source>
</evidence>
<dbReference type="EMBL" id="KQ965748">
    <property type="protein sequence ID" value="KXS17259.1"/>
    <property type="molecule type" value="Genomic_DNA"/>
</dbReference>
<protein>
    <recommendedName>
        <fullName evidence="1">Bulb-type lectin domain-containing protein</fullName>
    </recommendedName>
</protein>
<dbReference type="InterPro" id="IPR036426">
    <property type="entry name" value="Bulb-type_lectin_dom_sf"/>
</dbReference>
<dbReference type="Proteomes" id="UP000070544">
    <property type="component" value="Unassembled WGS sequence"/>
</dbReference>
<evidence type="ECO:0000313" key="3">
    <source>
        <dbReference type="Proteomes" id="UP000070544"/>
    </source>
</evidence>